<dbReference type="Proteomes" id="UP001054902">
    <property type="component" value="Unassembled WGS sequence"/>
</dbReference>
<protein>
    <submittedName>
        <fullName evidence="1">Uncharacterized protein</fullName>
    </submittedName>
</protein>
<keyword evidence="2" id="KW-1185">Reference proteome</keyword>
<accession>A0AAD3GYD4</accession>
<dbReference type="AlphaFoldDB" id="A0AAD3GYD4"/>
<dbReference type="EMBL" id="BLLK01000019">
    <property type="protein sequence ID" value="GFH43937.1"/>
    <property type="molecule type" value="Genomic_DNA"/>
</dbReference>
<evidence type="ECO:0000313" key="2">
    <source>
        <dbReference type="Proteomes" id="UP001054902"/>
    </source>
</evidence>
<name>A0AAD3GYD4_9STRA</name>
<evidence type="ECO:0000313" key="1">
    <source>
        <dbReference type="EMBL" id="GFH43937.1"/>
    </source>
</evidence>
<sequence>MEEDNTLTRSRVVVDDNLSGLSASQNHSDSSLPPLKGNFDKYAEGFLENMASNENPEFTNDPIIRKALRAYLSEAQSLDEFYSLSNGCLEDNIPFVNALCTLNDIHPYEDPFSNFSSRVAIEYAVNFAAVVETLTNYISTDLQAVNEMSIAITTS</sequence>
<reference evidence="1 2" key="1">
    <citation type="journal article" date="2021" name="Sci. Rep.">
        <title>The genome of the diatom Chaetoceros tenuissimus carries an ancient integrated fragment of an extant virus.</title>
        <authorList>
            <person name="Hongo Y."/>
            <person name="Kimura K."/>
            <person name="Takaki Y."/>
            <person name="Yoshida Y."/>
            <person name="Baba S."/>
            <person name="Kobayashi G."/>
            <person name="Nagasaki K."/>
            <person name="Hano T."/>
            <person name="Tomaru Y."/>
        </authorList>
    </citation>
    <scope>NUCLEOTIDE SEQUENCE [LARGE SCALE GENOMIC DNA]</scope>
    <source>
        <strain evidence="1 2">NIES-3715</strain>
    </source>
</reference>
<gene>
    <name evidence="1" type="ORF">CTEN210_00411</name>
</gene>
<organism evidence="1 2">
    <name type="scientific">Chaetoceros tenuissimus</name>
    <dbReference type="NCBI Taxonomy" id="426638"/>
    <lineage>
        <taxon>Eukaryota</taxon>
        <taxon>Sar</taxon>
        <taxon>Stramenopiles</taxon>
        <taxon>Ochrophyta</taxon>
        <taxon>Bacillariophyta</taxon>
        <taxon>Coscinodiscophyceae</taxon>
        <taxon>Chaetocerotophycidae</taxon>
        <taxon>Chaetocerotales</taxon>
        <taxon>Chaetocerotaceae</taxon>
        <taxon>Chaetoceros</taxon>
    </lineage>
</organism>
<proteinExistence type="predicted"/>
<comment type="caution">
    <text evidence="1">The sequence shown here is derived from an EMBL/GenBank/DDBJ whole genome shotgun (WGS) entry which is preliminary data.</text>
</comment>